<dbReference type="Pfam" id="PF19956">
    <property type="entry name" value="EAD2"/>
    <property type="match status" value="1"/>
</dbReference>
<dbReference type="RefSeq" id="WP_378057684.1">
    <property type="nucleotide sequence ID" value="NZ_JBHSIS010000008.1"/>
</dbReference>
<gene>
    <name evidence="2" type="ORF">ACFPCV_19635</name>
</gene>
<sequence>MDDEHTTICAVDIAGFGGMPRTRPNYVALREGMYSSVEQAFLRSGIPWEDCYQEGAGDGILALAPATVKKGAFADRLPVALVSALQAHNEAHPPEERIQMRLVLHAGEITRDGRGVTGPAIIHAFRLLESPALKEALRESTGVLAVMASVWFYDEVIRHHREYAPDQYEEVAVEVKETNGFGWIRLPDGERRVPRESREVEKRRSAVASAGNGSVLVTPVVRPATPEFFQVLDAIEAVPCMQGEHTRSLVVEQLRFSGAIRYFPNRRAHVMSILRTCLDFEGGVVELVTAISGQEPSGSVPLNHLMTLLTGAA</sequence>
<name>A0ABV9S251_9PSEU</name>
<feature type="domain" description="Effector-associated" evidence="1">
    <location>
        <begin position="233"/>
        <end position="309"/>
    </location>
</feature>
<dbReference type="Gene3D" id="3.30.70.1230">
    <property type="entry name" value="Nucleotide cyclase"/>
    <property type="match status" value="1"/>
</dbReference>
<evidence type="ECO:0000313" key="3">
    <source>
        <dbReference type="Proteomes" id="UP001595859"/>
    </source>
</evidence>
<comment type="caution">
    <text evidence="2">The sequence shown here is derived from an EMBL/GenBank/DDBJ whole genome shotgun (WGS) entry which is preliminary data.</text>
</comment>
<dbReference type="EMBL" id="JBHSIS010000008">
    <property type="protein sequence ID" value="MFC4855728.1"/>
    <property type="molecule type" value="Genomic_DNA"/>
</dbReference>
<evidence type="ECO:0000259" key="1">
    <source>
        <dbReference type="Pfam" id="PF19956"/>
    </source>
</evidence>
<dbReference type="InterPro" id="IPR045431">
    <property type="entry name" value="EAD2"/>
</dbReference>
<accession>A0ABV9S251</accession>
<reference evidence="3" key="1">
    <citation type="journal article" date="2019" name="Int. J. Syst. Evol. Microbiol.">
        <title>The Global Catalogue of Microorganisms (GCM) 10K type strain sequencing project: providing services to taxonomists for standard genome sequencing and annotation.</title>
        <authorList>
            <consortium name="The Broad Institute Genomics Platform"/>
            <consortium name="The Broad Institute Genome Sequencing Center for Infectious Disease"/>
            <person name="Wu L."/>
            <person name="Ma J."/>
        </authorList>
    </citation>
    <scope>NUCLEOTIDE SEQUENCE [LARGE SCALE GENOMIC DNA]</scope>
    <source>
        <strain evidence="3">ZS-22-S1</strain>
    </source>
</reference>
<dbReference type="InterPro" id="IPR029787">
    <property type="entry name" value="Nucleotide_cyclase"/>
</dbReference>
<protein>
    <recommendedName>
        <fullName evidence="1">Effector-associated domain-containing protein</fullName>
    </recommendedName>
</protein>
<organism evidence="2 3">
    <name type="scientific">Actinophytocola glycyrrhizae</name>
    <dbReference type="NCBI Taxonomy" id="2044873"/>
    <lineage>
        <taxon>Bacteria</taxon>
        <taxon>Bacillati</taxon>
        <taxon>Actinomycetota</taxon>
        <taxon>Actinomycetes</taxon>
        <taxon>Pseudonocardiales</taxon>
        <taxon>Pseudonocardiaceae</taxon>
    </lineage>
</organism>
<evidence type="ECO:0000313" key="2">
    <source>
        <dbReference type="EMBL" id="MFC4855728.1"/>
    </source>
</evidence>
<keyword evidence="3" id="KW-1185">Reference proteome</keyword>
<dbReference type="Proteomes" id="UP001595859">
    <property type="component" value="Unassembled WGS sequence"/>
</dbReference>
<proteinExistence type="predicted"/>